<reference evidence="2" key="1">
    <citation type="submission" date="2018-09" db="EMBL/GenBank/DDBJ databases">
        <title>Draft Genome Sequence of Mediterraneibacter sp. KCTC 15684.</title>
        <authorList>
            <person name="Kim J.S."/>
            <person name="Han K.I."/>
            <person name="Suh M.K."/>
            <person name="Lee K.C."/>
            <person name="Eom M.K."/>
            <person name="Lee J.H."/>
            <person name="Park S.H."/>
            <person name="Kang S.W."/>
            <person name="Park J.E."/>
            <person name="Oh B.S."/>
            <person name="Yu S.Y."/>
            <person name="Choi S.H."/>
            <person name="Lee D.H."/>
            <person name="Yoon H."/>
            <person name="Kim B."/>
            <person name="Yang S.J."/>
            <person name="Lee J.S."/>
        </authorList>
    </citation>
    <scope>NUCLEOTIDE SEQUENCE [LARGE SCALE GENOMIC DNA]</scope>
    <source>
        <strain evidence="2">KCTC 15684</strain>
    </source>
</reference>
<evidence type="ECO:0000313" key="1">
    <source>
        <dbReference type="EMBL" id="GCA66003.1"/>
    </source>
</evidence>
<protein>
    <recommendedName>
        <fullName evidence="3">Phage tail protein</fullName>
    </recommendedName>
</protein>
<dbReference type="EMBL" id="BHGK01000001">
    <property type="protein sequence ID" value="GCA66003.1"/>
    <property type="molecule type" value="Genomic_DNA"/>
</dbReference>
<proteinExistence type="predicted"/>
<dbReference type="NCBIfam" id="TIGR01633">
    <property type="entry name" value="phi3626_gp14_N"/>
    <property type="match status" value="1"/>
</dbReference>
<name>A0A391P8U0_9FIRM</name>
<dbReference type="Proteomes" id="UP000265643">
    <property type="component" value="Unassembled WGS sequence"/>
</dbReference>
<evidence type="ECO:0008006" key="3">
    <source>
        <dbReference type="Google" id="ProtNLM"/>
    </source>
</evidence>
<dbReference type="AlphaFoldDB" id="A0A391P8U0"/>
<comment type="caution">
    <text evidence="1">The sequence shown here is derived from an EMBL/GenBank/DDBJ whole genome shotgun (WGS) entry which is preliminary data.</text>
</comment>
<dbReference type="InterPro" id="IPR006520">
    <property type="entry name" value="Dit_BPSPP_N"/>
</dbReference>
<dbReference type="RefSeq" id="WP_119297415.1">
    <property type="nucleotide sequence ID" value="NZ_BHGK01000001.1"/>
</dbReference>
<sequence>MYKFTDTIGDPESQSLPAEALSINGTYIENEVAGYTTLSVSGRELLESEIGELEIGHMTGSQYRYKRRPPREITVTYQLLSSSPREFRERYNKLCALLEFEQARLVFLDEPDKYFIGTKKGVGSVPEGQLNVTGTFVIYCTDPHKYAVDEKSFTAEANSDGILEVTIVNDGSVSAAVDYEITHNHENGYLGIVSEYGAIQLGNADEVDKETRQKSQILASYKNYKDYAAMTDNQGMWDGGHSEYPKNGTWGRYVLKGMDWLGLTSVGSGPSWHGATKTITLPADSSGQTGASSFLAQTRIAAETGLVPQTGTLQMVIGDASGKHLASMHFVKRSTTDNTASMVMQVQEKEIKRIKYEPTNWSSTGNGGSNIYIRKMGELFEFYFAGQKYQFRYPALKNTKALTLTLCAGQFGDRGLNNLVTRMYFRDTFFRKDNVAYLYDIPNRYRAGSKVSIEGSAAKVYVDGIPSLDDEVLGSKFFKVPPGETKVRFYYSSFSSPAPTITARIREAYI</sequence>
<keyword evidence="2" id="KW-1185">Reference proteome</keyword>
<gene>
    <name evidence="1" type="primary">pi145</name>
    <name evidence="1" type="ORF">KGMB01110_04390</name>
</gene>
<organism evidence="1 2">
    <name type="scientific">Mediterraneibacter butyricigenes</name>
    <dbReference type="NCBI Taxonomy" id="2316025"/>
    <lineage>
        <taxon>Bacteria</taxon>
        <taxon>Bacillati</taxon>
        <taxon>Bacillota</taxon>
        <taxon>Clostridia</taxon>
        <taxon>Lachnospirales</taxon>
        <taxon>Lachnospiraceae</taxon>
        <taxon>Mediterraneibacter</taxon>
    </lineage>
</organism>
<evidence type="ECO:0000313" key="2">
    <source>
        <dbReference type="Proteomes" id="UP000265643"/>
    </source>
</evidence>
<dbReference type="Gene3D" id="2.40.30.200">
    <property type="match status" value="1"/>
</dbReference>
<accession>A0A391P8U0</accession>